<evidence type="ECO:0000256" key="1">
    <source>
        <dbReference type="SAM" id="MobiDB-lite"/>
    </source>
</evidence>
<comment type="caution">
    <text evidence="2">The sequence shown here is derived from an EMBL/GenBank/DDBJ whole genome shotgun (WGS) entry which is preliminary data.</text>
</comment>
<keyword evidence="3" id="KW-1185">Reference proteome</keyword>
<dbReference type="GO" id="GO:0051082">
    <property type="term" value="F:unfolded protein binding"/>
    <property type="evidence" value="ECO:0007669"/>
    <property type="project" value="InterPro"/>
</dbReference>
<name>A0A399J5J9_9RHOB</name>
<proteinExistence type="predicted"/>
<dbReference type="Gene3D" id="3.30.910.20">
    <property type="entry name" value="Skp domain"/>
    <property type="match status" value="1"/>
</dbReference>
<organism evidence="2 3">
    <name type="scientific">Pseudooceanicola sediminis</name>
    <dbReference type="NCBI Taxonomy" id="2211117"/>
    <lineage>
        <taxon>Bacteria</taxon>
        <taxon>Pseudomonadati</taxon>
        <taxon>Pseudomonadota</taxon>
        <taxon>Alphaproteobacteria</taxon>
        <taxon>Rhodobacterales</taxon>
        <taxon>Paracoccaceae</taxon>
        <taxon>Pseudooceanicola</taxon>
    </lineage>
</organism>
<dbReference type="SMART" id="SM00935">
    <property type="entry name" value="OmpH"/>
    <property type="match status" value="1"/>
</dbReference>
<sequence>MRATRLLTIVIAAWLSLLPGLAGAQSFSGLPRSPILTVDSERLFSDSRYGARLSSKIEAQASRIAADNRRIEGELAEEERRLTDLRPKTDPEKFRVMAEAFDAKVTDIRREREEMTKTLGQDSDAARRAFLKAAEPVLNSLMQEAGAAVILEQRSVFVARDIVDITDEAIERIDAALLDEDGAVKTDPDADATPDEPVPSDPADDAPADDAPNGTAPQGDTPAPPSPTSP</sequence>
<dbReference type="SUPFAM" id="SSF111384">
    <property type="entry name" value="OmpH-like"/>
    <property type="match status" value="1"/>
</dbReference>
<feature type="region of interest" description="Disordered" evidence="1">
    <location>
        <begin position="181"/>
        <end position="230"/>
    </location>
</feature>
<accession>A0A399J5J9</accession>
<dbReference type="AlphaFoldDB" id="A0A399J5J9"/>
<dbReference type="InterPro" id="IPR005632">
    <property type="entry name" value="Chaperone_Skp"/>
</dbReference>
<dbReference type="RefSeq" id="WP_119397196.1">
    <property type="nucleotide sequence ID" value="NZ_QWJJ01000001.1"/>
</dbReference>
<dbReference type="OrthoDB" id="7868372at2"/>
<protein>
    <submittedName>
        <fullName evidence="2">OmpH family outer membrane protein</fullName>
    </submittedName>
</protein>
<dbReference type="Proteomes" id="UP000265848">
    <property type="component" value="Unassembled WGS sequence"/>
</dbReference>
<reference evidence="2 3" key="1">
    <citation type="submission" date="2018-08" db="EMBL/GenBank/DDBJ databases">
        <title>Pseudooceanicola sediminis CY03 in the family Rhodobacteracea.</title>
        <authorList>
            <person name="Zhang Y.-J."/>
        </authorList>
    </citation>
    <scope>NUCLEOTIDE SEQUENCE [LARGE SCALE GENOMIC DNA]</scope>
    <source>
        <strain evidence="2 3">CY03</strain>
    </source>
</reference>
<dbReference type="EMBL" id="QWJJ01000001">
    <property type="protein sequence ID" value="RII40675.1"/>
    <property type="molecule type" value="Genomic_DNA"/>
</dbReference>
<gene>
    <name evidence="2" type="ORF">DL237_01280</name>
</gene>
<dbReference type="InterPro" id="IPR024930">
    <property type="entry name" value="Skp_dom_sf"/>
</dbReference>
<dbReference type="Pfam" id="PF03938">
    <property type="entry name" value="OmpH"/>
    <property type="match status" value="1"/>
</dbReference>
<evidence type="ECO:0000313" key="2">
    <source>
        <dbReference type="EMBL" id="RII40675.1"/>
    </source>
</evidence>
<evidence type="ECO:0000313" key="3">
    <source>
        <dbReference type="Proteomes" id="UP000265848"/>
    </source>
</evidence>